<dbReference type="RefSeq" id="WP_013772291.1">
    <property type="nucleotide sequence ID" value="NC_015514.1"/>
</dbReference>
<dbReference type="AlphaFoldDB" id="F4GZV1"/>
<dbReference type="PIRSF" id="PIRSF031551">
    <property type="entry name" value="DUF1706"/>
    <property type="match status" value="1"/>
</dbReference>
<proteinExistence type="predicted"/>
<accession>F4GZV1</accession>
<evidence type="ECO:0008006" key="3">
    <source>
        <dbReference type="Google" id="ProtNLM"/>
    </source>
</evidence>
<dbReference type="Gene3D" id="1.20.120.450">
    <property type="entry name" value="dinb family like domain"/>
    <property type="match status" value="1"/>
</dbReference>
<reference evidence="1 2" key="1">
    <citation type="submission" date="2011-04" db="EMBL/GenBank/DDBJ databases">
        <title>Complete sequence of Cellulomonas fimi ATCC 484.</title>
        <authorList>
            <consortium name="US DOE Joint Genome Institute"/>
            <person name="Lucas S."/>
            <person name="Han J."/>
            <person name="Lapidus A."/>
            <person name="Cheng J.-F."/>
            <person name="Goodwin L."/>
            <person name="Pitluck S."/>
            <person name="Peters L."/>
            <person name="Chertkov O."/>
            <person name="Detter J.C."/>
            <person name="Han C."/>
            <person name="Tapia R."/>
            <person name="Land M."/>
            <person name="Hauser L."/>
            <person name="Kyrpides N."/>
            <person name="Ivanova N."/>
            <person name="Ovchinnikova G."/>
            <person name="Pagani I."/>
            <person name="Mead D."/>
            <person name="Brumm P."/>
            <person name="Woyke T."/>
        </authorList>
    </citation>
    <scope>NUCLEOTIDE SEQUENCE [LARGE SCALE GENOMIC DNA]</scope>
    <source>
        <strain evidence="2">ATCC 484 / DSM 20113 / JCM 1341 / NBRC 15513 / NCIMB 8980 / NCTC 7547</strain>
    </source>
</reference>
<dbReference type="STRING" id="590998.Celf_3153"/>
<sequence length="193" mass="22130">MPRPTTKDQLLAAAASRFDALTALIDSMTDDERDAAFDFAPDHRRTEAHWSRDKNLRDVLVHLHEWHLLLLEWVATNERGVARPFLPEPYTWKTYGQMNEEIWARHQATPLPHARELLDSSHARVTEMIERFTDAELFEKQHFAWTGTTTLGSYCVSATSSHYDWAAKKLRVHLSSRAPSRATRRASAVPTAP</sequence>
<dbReference type="InterPro" id="IPR034660">
    <property type="entry name" value="DinB/YfiT-like"/>
</dbReference>
<dbReference type="InterPro" id="IPR012550">
    <property type="entry name" value="DUF1706"/>
</dbReference>
<dbReference type="HOGENOM" id="CLU_133748_0_0_11"/>
<dbReference type="eggNOG" id="COG4283">
    <property type="taxonomic scope" value="Bacteria"/>
</dbReference>
<protein>
    <recommendedName>
        <fullName evidence="3">DinB-like domain-containing protein</fullName>
    </recommendedName>
</protein>
<evidence type="ECO:0000313" key="2">
    <source>
        <dbReference type="Proteomes" id="UP000008460"/>
    </source>
</evidence>
<keyword evidence="2" id="KW-1185">Reference proteome</keyword>
<name>F4GZV1_CELFA</name>
<evidence type="ECO:0000313" key="1">
    <source>
        <dbReference type="EMBL" id="AEE47267.1"/>
    </source>
</evidence>
<dbReference type="EMBL" id="CP002666">
    <property type="protein sequence ID" value="AEE47267.1"/>
    <property type="molecule type" value="Genomic_DNA"/>
</dbReference>
<dbReference type="PANTHER" id="PTHR40658">
    <property type="match status" value="1"/>
</dbReference>
<dbReference type="Pfam" id="PF08020">
    <property type="entry name" value="DUF1706"/>
    <property type="match status" value="1"/>
</dbReference>
<dbReference type="KEGG" id="cfi:Celf_3153"/>
<gene>
    <name evidence="1" type="ordered locus">Celf_3153</name>
</gene>
<dbReference type="SUPFAM" id="SSF109854">
    <property type="entry name" value="DinB/YfiT-like putative metalloenzymes"/>
    <property type="match status" value="1"/>
</dbReference>
<dbReference type="PANTHER" id="PTHR40658:SF4">
    <property type="entry name" value="HYPOTHETICAL CYTOSOLIC PROTEIN"/>
    <property type="match status" value="1"/>
</dbReference>
<dbReference type="Proteomes" id="UP000008460">
    <property type="component" value="Chromosome"/>
</dbReference>
<organism evidence="1 2">
    <name type="scientific">Cellulomonas fimi (strain ATCC 484 / DSM 20113 / JCM 1341 / CCUG 24087 / LMG 16345 / NBRC 15513 / NCIMB 8980 / NCTC 7547 / NRS-133)</name>
    <dbReference type="NCBI Taxonomy" id="590998"/>
    <lineage>
        <taxon>Bacteria</taxon>
        <taxon>Bacillati</taxon>
        <taxon>Actinomycetota</taxon>
        <taxon>Actinomycetes</taxon>
        <taxon>Micrococcales</taxon>
        <taxon>Cellulomonadaceae</taxon>
        <taxon>Cellulomonas</taxon>
    </lineage>
</organism>